<proteinExistence type="predicted"/>
<dbReference type="PANTHER" id="PTHR43685">
    <property type="entry name" value="GLYCOSYLTRANSFERASE"/>
    <property type="match status" value="1"/>
</dbReference>
<evidence type="ECO:0000256" key="1">
    <source>
        <dbReference type="ARBA" id="ARBA00022679"/>
    </source>
</evidence>
<feature type="domain" description="Glycosyltransferase 2-like" evidence="3">
    <location>
        <begin position="4"/>
        <end position="128"/>
    </location>
</feature>
<evidence type="ECO:0000259" key="4">
    <source>
        <dbReference type="Pfam" id="PF02709"/>
    </source>
</evidence>
<evidence type="ECO:0000313" key="5">
    <source>
        <dbReference type="EMBL" id="MFD1177611.1"/>
    </source>
</evidence>
<dbReference type="EC" id="2.4.-.-" evidence="5"/>
<comment type="caution">
    <text evidence="5">The sequence shown here is derived from an EMBL/GenBank/DDBJ whole genome shotgun (WGS) entry which is preliminary data.</text>
</comment>
<dbReference type="GO" id="GO:0016757">
    <property type="term" value="F:glycosyltransferase activity"/>
    <property type="evidence" value="ECO:0007669"/>
    <property type="project" value="UniProtKB-KW"/>
</dbReference>
<sequence length="439" mass="50685">MKYSVIIPAYNRSQQLMLTLAAFEKQTYPMDQFEVVVVNDGSTDDTLEKLQQYQAPYRLAIVNLAQTSGRSAARNRGVAEANGEYIIFCDPDFLVSPHFIHVHDSYHRQHPKAVVSGVPYLFMNAYTQLHPDFSEEEKMAMSGVLIPAGLWSEHFLHTNERIEIVTREDILNETDRLSKVIAPWEPVESHYAQFSTTDVAPWLMAITRNLSLSKQLFDRVGGFNETFQKHGLEDWELGYRLHRYGCAFISMNEPVGYHQEHPSGHRTEDTQGENIRIMFKTHGFEDPELSLFAVMSPSEGIEAYKNMLRILQAWRKSKRAALRYAAKRVRRACTRSARLFYKSPGSPEYERFKTVLKEAFTAAHAIYTETQVAGKNHRIKAVLSQACRSLMPVTRKSVPRRSFARRSFARKTFTRRSSTRRAVARKRKGLRTRKRLSRR</sequence>
<dbReference type="RefSeq" id="WP_379320055.1">
    <property type="nucleotide sequence ID" value="NZ_JBHTLM010000010.1"/>
</dbReference>
<dbReference type="Proteomes" id="UP001597262">
    <property type="component" value="Unassembled WGS sequence"/>
</dbReference>
<dbReference type="InterPro" id="IPR027791">
    <property type="entry name" value="Galactosyl_T_C"/>
</dbReference>
<dbReference type="SUPFAM" id="SSF53448">
    <property type="entry name" value="Nucleotide-diphospho-sugar transferases"/>
    <property type="match status" value="1"/>
</dbReference>
<dbReference type="InterPro" id="IPR050834">
    <property type="entry name" value="Glycosyltransf_2"/>
</dbReference>
<dbReference type="PANTHER" id="PTHR43685:SF3">
    <property type="entry name" value="SLR2126 PROTEIN"/>
    <property type="match status" value="1"/>
</dbReference>
<gene>
    <name evidence="5" type="ORF">ACFQ3W_15055</name>
</gene>
<dbReference type="EMBL" id="JBHTLM010000010">
    <property type="protein sequence ID" value="MFD1177611.1"/>
    <property type="molecule type" value="Genomic_DNA"/>
</dbReference>
<dbReference type="Pfam" id="PF00535">
    <property type="entry name" value="Glycos_transf_2"/>
    <property type="match status" value="1"/>
</dbReference>
<keyword evidence="6" id="KW-1185">Reference proteome</keyword>
<evidence type="ECO:0000313" key="6">
    <source>
        <dbReference type="Proteomes" id="UP001597262"/>
    </source>
</evidence>
<accession>A0ABW3S0E4</accession>
<organism evidence="5 6">
    <name type="scientific">Paenibacillus puldeungensis</name>
    <dbReference type="NCBI Taxonomy" id="696536"/>
    <lineage>
        <taxon>Bacteria</taxon>
        <taxon>Bacillati</taxon>
        <taxon>Bacillota</taxon>
        <taxon>Bacilli</taxon>
        <taxon>Bacillales</taxon>
        <taxon>Paenibacillaceae</taxon>
        <taxon>Paenibacillus</taxon>
    </lineage>
</organism>
<keyword evidence="5" id="KW-0328">Glycosyltransferase</keyword>
<evidence type="ECO:0000259" key="3">
    <source>
        <dbReference type="Pfam" id="PF00535"/>
    </source>
</evidence>
<dbReference type="CDD" id="cd00761">
    <property type="entry name" value="Glyco_tranf_GTA_type"/>
    <property type="match status" value="1"/>
</dbReference>
<feature type="domain" description="Galactosyltransferase C-terminal" evidence="4">
    <location>
        <begin position="209"/>
        <end position="252"/>
    </location>
</feature>
<keyword evidence="1 5" id="KW-0808">Transferase</keyword>
<evidence type="ECO:0000256" key="2">
    <source>
        <dbReference type="SAM" id="MobiDB-lite"/>
    </source>
</evidence>
<dbReference type="InterPro" id="IPR001173">
    <property type="entry name" value="Glyco_trans_2-like"/>
</dbReference>
<dbReference type="Gene3D" id="3.90.550.10">
    <property type="entry name" value="Spore Coat Polysaccharide Biosynthesis Protein SpsA, Chain A"/>
    <property type="match status" value="1"/>
</dbReference>
<name>A0ABW3S0E4_9BACL</name>
<reference evidence="6" key="1">
    <citation type="journal article" date="2019" name="Int. J. Syst. Evol. Microbiol.">
        <title>The Global Catalogue of Microorganisms (GCM) 10K type strain sequencing project: providing services to taxonomists for standard genome sequencing and annotation.</title>
        <authorList>
            <consortium name="The Broad Institute Genomics Platform"/>
            <consortium name="The Broad Institute Genome Sequencing Center for Infectious Disease"/>
            <person name="Wu L."/>
            <person name="Ma J."/>
        </authorList>
    </citation>
    <scope>NUCLEOTIDE SEQUENCE [LARGE SCALE GENOMIC DNA]</scope>
    <source>
        <strain evidence="6">CCUG 59189</strain>
    </source>
</reference>
<dbReference type="InterPro" id="IPR029044">
    <property type="entry name" value="Nucleotide-diphossugar_trans"/>
</dbReference>
<dbReference type="Pfam" id="PF02709">
    <property type="entry name" value="Glyco_transf_7C"/>
    <property type="match status" value="1"/>
</dbReference>
<feature type="region of interest" description="Disordered" evidence="2">
    <location>
        <begin position="414"/>
        <end position="439"/>
    </location>
</feature>
<protein>
    <submittedName>
        <fullName evidence="5">Glycosyltransferase</fullName>
        <ecNumber evidence="5">2.4.-.-</ecNumber>
    </submittedName>
</protein>